<evidence type="ECO:0000313" key="3">
    <source>
        <dbReference type="EMBL" id="KAH1182872.1"/>
    </source>
</evidence>
<dbReference type="PANTHER" id="PTHR46746">
    <property type="entry name" value="KILLER CELL LECTIN-LIKE RECEPTOR SUBFAMILY F MEMBER 2"/>
    <property type="match status" value="1"/>
</dbReference>
<dbReference type="InterPro" id="IPR051379">
    <property type="entry name" value="C-type_Lectin_Receptor_IMM"/>
</dbReference>
<dbReference type="EMBL" id="JAHDVG010000466">
    <property type="protein sequence ID" value="KAH1182872.1"/>
    <property type="molecule type" value="Genomic_DNA"/>
</dbReference>
<protein>
    <submittedName>
        <fullName evidence="3">Uncharacterized protein</fullName>
    </submittedName>
</protein>
<evidence type="ECO:0000256" key="1">
    <source>
        <dbReference type="ARBA" id="ARBA00022734"/>
    </source>
</evidence>
<evidence type="ECO:0000256" key="2">
    <source>
        <dbReference type="SAM" id="MobiDB-lite"/>
    </source>
</evidence>
<sequence>MEDDEGYTVLNLRPKRGNSASPSPDGRQGCCYKACQGSCPKGNPAESDGVTQRTGSGGERNASLEDLFSRLKQSLCDPAQISSAGGSGCKLCPSDWLLHRDKCYWLSKEGNTWSKSRDDCSRKGSQMLVIQDWEQLVTYISF</sequence>
<dbReference type="Gene3D" id="3.10.100.10">
    <property type="entry name" value="Mannose-Binding Protein A, subunit A"/>
    <property type="match status" value="1"/>
</dbReference>
<dbReference type="InterPro" id="IPR016187">
    <property type="entry name" value="CTDL_fold"/>
</dbReference>
<dbReference type="PANTHER" id="PTHR46746:SF3">
    <property type="entry name" value="C-TYPE LECTIN DOMAIN-CONTAINING PROTEIN-RELATED"/>
    <property type="match status" value="1"/>
</dbReference>
<dbReference type="GO" id="GO:0005886">
    <property type="term" value="C:plasma membrane"/>
    <property type="evidence" value="ECO:0007669"/>
    <property type="project" value="TreeGrafter"/>
</dbReference>
<keyword evidence="4" id="KW-1185">Reference proteome</keyword>
<proteinExistence type="predicted"/>
<dbReference type="AlphaFoldDB" id="A0A9D3XMU1"/>
<dbReference type="SUPFAM" id="SSF56436">
    <property type="entry name" value="C-type lectin-like"/>
    <property type="match status" value="1"/>
</dbReference>
<dbReference type="Proteomes" id="UP000827986">
    <property type="component" value="Unassembled WGS sequence"/>
</dbReference>
<accession>A0A9D3XMU1</accession>
<evidence type="ECO:0000313" key="4">
    <source>
        <dbReference type="Proteomes" id="UP000827986"/>
    </source>
</evidence>
<name>A0A9D3XMU1_9SAUR</name>
<feature type="region of interest" description="Disordered" evidence="2">
    <location>
        <begin position="1"/>
        <end position="28"/>
    </location>
</feature>
<feature type="region of interest" description="Disordered" evidence="2">
    <location>
        <begin position="41"/>
        <end position="61"/>
    </location>
</feature>
<gene>
    <name evidence="3" type="ORF">KIL84_004364</name>
</gene>
<dbReference type="InterPro" id="IPR016186">
    <property type="entry name" value="C-type_lectin-like/link_sf"/>
</dbReference>
<dbReference type="GO" id="GO:0030246">
    <property type="term" value="F:carbohydrate binding"/>
    <property type="evidence" value="ECO:0007669"/>
    <property type="project" value="UniProtKB-KW"/>
</dbReference>
<reference evidence="3" key="1">
    <citation type="submission" date="2021-09" db="EMBL/GenBank/DDBJ databases">
        <title>The genome of Mauremys mutica provides insights into the evolution of semi-aquatic lifestyle.</title>
        <authorList>
            <person name="Gong S."/>
            <person name="Gao Y."/>
        </authorList>
    </citation>
    <scope>NUCLEOTIDE SEQUENCE</scope>
    <source>
        <strain evidence="3">MM-2020</strain>
        <tissue evidence="3">Muscle</tissue>
    </source>
</reference>
<comment type="caution">
    <text evidence="3">The sequence shown here is derived from an EMBL/GenBank/DDBJ whole genome shotgun (WGS) entry which is preliminary data.</text>
</comment>
<keyword evidence="1" id="KW-0430">Lectin</keyword>
<organism evidence="3 4">
    <name type="scientific">Mauremys mutica</name>
    <name type="common">yellowpond turtle</name>
    <dbReference type="NCBI Taxonomy" id="74926"/>
    <lineage>
        <taxon>Eukaryota</taxon>
        <taxon>Metazoa</taxon>
        <taxon>Chordata</taxon>
        <taxon>Craniata</taxon>
        <taxon>Vertebrata</taxon>
        <taxon>Euteleostomi</taxon>
        <taxon>Archelosauria</taxon>
        <taxon>Testudinata</taxon>
        <taxon>Testudines</taxon>
        <taxon>Cryptodira</taxon>
        <taxon>Durocryptodira</taxon>
        <taxon>Testudinoidea</taxon>
        <taxon>Geoemydidae</taxon>
        <taxon>Geoemydinae</taxon>
        <taxon>Mauremys</taxon>
    </lineage>
</organism>